<dbReference type="EMBL" id="MT144631">
    <property type="protein sequence ID" value="QJH95857.1"/>
    <property type="molecule type" value="Genomic_DNA"/>
</dbReference>
<dbReference type="GO" id="GO:0008168">
    <property type="term" value="F:methyltransferase activity"/>
    <property type="evidence" value="ECO:0007669"/>
    <property type="project" value="UniProtKB-KW"/>
</dbReference>
<gene>
    <name evidence="1" type="ORF">TM448A00747_0023</name>
    <name evidence="2" type="ORF">TM448B00541_0011</name>
</gene>
<accession>A0A6H1ZIT5</accession>
<protein>
    <submittedName>
        <fullName evidence="1">Putative methyltransferase</fullName>
    </submittedName>
</protein>
<proteinExistence type="predicted"/>
<evidence type="ECO:0000313" key="1">
    <source>
        <dbReference type="EMBL" id="QJA47833.1"/>
    </source>
</evidence>
<sequence length="257" mass="30161">MVWEDQDLVMRSYIDNYIEQHNNNTFERYLSELRLEKVSNILNIRNPKRILDIGIGLYPVYINYRKYVIYSGIERSKELCNKAFKKSIDAGFKNEYCITSITCGDCENDDDLKLACRHSETYDDIILNSILHFIKDPKEFLIKLKKYMSKSCIIYINVPNSKSFHRMLGLYTKDIKDIYELSDMDIKFGQINRFCLNTLETLVMDCGFSAINKGTFCIKPFPEHQMNKIIDRKLFDGLDMLIGVFPSFGCELFMEIV</sequence>
<keyword evidence="1" id="KW-0489">Methyltransferase</keyword>
<dbReference type="Gene3D" id="3.40.50.150">
    <property type="entry name" value="Vaccinia Virus protein VP39"/>
    <property type="match status" value="1"/>
</dbReference>
<dbReference type="SUPFAM" id="SSF53335">
    <property type="entry name" value="S-adenosyl-L-methionine-dependent methyltransferases"/>
    <property type="match status" value="1"/>
</dbReference>
<dbReference type="AlphaFoldDB" id="A0A6H1ZIT5"/>
<evidence type="ECO:0000313" key="2">
    <source>
        <dbReference type="EMBL" id="QJH95857.1"/>
    </source>
</evidence>
<dbReference type="InterPro" id="IPR029063">
    <property type="entry name" value="SAM-dependent_MTases_sf"/>
</dbReference>
<name>A0A6H1ZIT5_9ZZZZ</name>
<reference evidence="1" key="1">
    <citation type="submission" date="2020-03" db="EMBL/GenBank/DDBJ databases">
        <title>The deep terrestrial virosphere.</title>
        <authorList>
            <person name="Holmfeldt K."/>
            <person name="Nilsson E."/>
            <person name="Simone D."/>
            <person name="Lopez-Fernandez M."/>
            <person name="Wu X."/>
            <person name="de Brujin I."/>
            <person name="Lundin D."/>
            <person name="Andersson A."/>
            <person name="Bertilsson S."/>
            <person name="Dopson M."/>
        </authorList>
    </citation>
    <scope>NUCLEOTIDE SEQUENCE</scope>
    <source>
        <strain evidence="1">TM448A00747</strain>
        <strain evidence="2">TM448B00541</strain>
    </source>
</reference>
<organism evidence="1">
    <name type="scientific">viral metagenome</name>
    <dbReference type="NCBI Taxonomy" id="1070528"/>
    <lineage>
        <taxon>unclassified sequences</taxon>
        <taxon>metagenomes</taxon>
        <taxon>organismal metagenomes</taxon>
    </lineage>
</organism>
<dbReference type="EMBL" id="MT144059">
    <property type="protein sequence ID" value="QJA47833.1"/>
    <property type="molecule type" value="Genomic_DNA"/>
</dbReference>
<keyword evidence="1" id="KW-0808">Transferase</keyword>
<dbReference type="GO" id="GO:0032259">
    <property type="term" value="P:methylation"/>
    <property type="evidence" value="ECO:0007669"/>
    <property type="project" value="UniProtKB-KW"/>
</dbReference>